<sequence>MDLGRRRQTMEVNTPLVTSYGQSRLLIGIGLSSASSTFFGFIRIVGYDPGGRWKTRRKEDHHVDEGSMMPIQGYVERAGSREVDGPLSGRSMWSFCVRETTRL</sequence>
<keyword evidence="1" id="KW-0472">Membrane</keyword>
<dbReference type="EMBL" id="KN837122">
    <property type="protein sequence ID" value="KIJ43553.1"/>
    <property type="molecule type" value="Genomic_DNA"/>
</dbReference>
<name>A0A0C9UKF0_SPHS4</name>
<feature type="transmembrane region" description="Helical" evidence="1">
    <location>
        <begin position="25"/>
        <end position="46"/>
    </location>
</feature>
<dbReference type="AlphaFoldDB" id="A0A0C9UKF0"/>
<protein>
    <submittedName>
        <fullName evidence="2">Unplaced genomic scaffold SPHSTscaffold_47, whole genome shotgun sequence</fullName>
    </submittedName>
</protein>
<evidence type="ECO:0000313" key="2">
    <source>
        <dbReference type="EMBL" id="KIJ43553.1"/>
    </source>
</evidence>
<accession>A0A0C9UKF0</accession>
<proteinExistence type="predicted"/>
<reference evidence="2 3" key="1">
    <citation type="submission" date="2014-06" db="EMBL/GenBank/DDBJ databases">
        <title>Evolutionary Origins and Diversification of the Mycorrhizal Mutualists.</title>
        <authorList>
            <consortium name="DOE Joint Genome Institute"/>
            <consortium name="Mycorrhizal Genomics Consortium"/>
            <person name="Kohler A."/>
            <person name="Kuo A."/>
            <person name="Nagy L.G."/>
            <person name="Floudas D."/>
            <person name="Copeland A."/>
            <person name="Barry K.W."/>
            <person name="Cichocki N."/>
            <person name="Veneault-Fourrey C."/>
            <person name="LaButti K."/>
            <person name="Lindquist E.A."/>
            <person name="Lipzen A."/>
            <person name="Lundell T."/>
            <person name="Morin E."/>
            <person name="Murat C."/>
            <person name="Riley R."/>
            <person name="Ohm R."/>
            <person name="Sun H."/>
            <person name="Tunlid A."/>
            <person name="Henrissat B."/>
            <person name="Grigoriev I.V."/>
            <person name="Hibbett D.S."/>
            <person name="Martin F."/>
        </authorList>
    </citation>
    <scope>NUCLEOTIDE SEQUENCE [LARGE SCALE GENOMIC DNA]</scope>
    <source>
        <strain evidence="2 3">SS14</strain>
    </source>
</reference>
<keyword evidence="1" id="KW-1133">Transmembrane helix</keyword>
<keyword evidence="1" id="KW-0812">Transmembrane</keyword>
<dbReference type="Proteomes" id="UP000054279">
    <property type="component" value="Unassembled WGS sequence"/>
</dbReference>
<evidence type="ECO:0000256" key="1">
    <source>
        <dbReference type="SAM" id="Phobius"/>
    </source>
</evidence>
<evidence type="ECO:0000313" key="3">
    <source>
        <dbReference type="Proteomes" id="UP000054279"/>
    </source>
</evidence>
<keyword evidence="3" id="KW-1185">Reference proteome</keyword>
<gene>
    <name evidence="2" type="ORF">M422DRAFT_30825</name>
</gene>
<dbReference type="HOGENOM" id="CLU_2265439_0_0_1"/>
<organism evidence="2 3">
    <name type="scientific">Sphaerobolus stellatus (strain SS14)</name>
    <dbReference type="NCBI Taxonomy" id="990650"/>
    <lineage>
        <taxon>Eukaryota</taxon>
        <taxon>Fungi</taxon>
        <taxon>Dikarya</taxon>
        <taxon>Basidiomycota</taxon>
        <taxon>Agaricomycotina</taxon>
        <taxon>Agaricomycetes</taxon>
        <taxon>Phallomycetidae</taxon>
        <taxon>Geastrales</taxon>
        <taxon>Sphaerobolaceae</taxon>
        <taxon>Sphaerobolus</taxon>
    </lineage>
</organism>